<sequence>MNRSIGHLLLPPRAPGCSTGPEIRVRTIGGMVCHRKMKVKLGRPGADGLGDMLRVLAEWQDDSAPVQLHPGDVGWFWRFGAQRTAEATRTWSRAGQVLAIGLLDGAELLRLAFAPQALRDEELARQVAEDVSAPERGVLPRGRVYVEAPTEALVQDLLSEDGWESGEPWTLLRRDLGAPVPDPGVRVEVVGPEQADEWAAVLRASFDGSTFTGERWHAMAAGAPYADARCLAVRDERGEAVAAVIVWSAGEGRIGLIEPMGVHRAHRGHGYGRAITLAAARALQESGSSSVVVYTPSSNVGAVATYRSADLEQLSERRDVYRNA</sequence>
<gene>
    <name evidence="2" type="ORF">GCM10010140_56110</name>
</gene>
<dbReference type="InterPro" id="IPR000182">
    <property type="entry name" value="GNAT_dom"/>
</dbReference>
<organism evidence="2 3">
    <name type="scientific">Streptosporangium pseudovulgare</name>
    <dbReference type="NCBI Taxonomy" id="35765"/>
    <lineage>
        <taxon>Bacteria</taxon>
        <taxon>Bacillati</taxon>
        <taxon>Actinomycetota</taxon>
        <taxon>Actinomycetes</taxon>
        <taxon>Streptosporangiales</taxon>
        <taxon>Streptosporangiaceae</taxon>
        <taxon>Streptosporangium</taxon>
    </lineage>
</organism>
<dbReference type="Pfam" id="PF00583">
    <property type="entry name" value="Acetyltransf_1"/>
    <property type="match status" value="1"/>
</dbReference>
<comment type="caution">
    <text evidence="2">The sequence shown here is derived from an EMBL/GenBank/DDBJ whole genome shotgun (WGS) entry which is preliminary data.</text>
</comment>
<reference evidence="3" key="1">
    <citation type="journal article" date="2019" name="Int. J. Syst. Evol. Microbiol.">
        <title>The Global Catalogue of Microorganisms (GCM) 10K type strain sequencing project: providing services to taxonomists for standard genome sequencing and annotation.</title>
        <authorList>
            <consortium name="The Broad Institute Genomics Platform"/>
            <consortium name="The Broad Institute Genome Sequencing Center for Infectious Disease"/>
            <person name="Wu L."/>
            <person name="Ma J."/>
        </authorList>
    </citation>
    <scope>NUCLEOTIDE SEQUENCE [LARGE SCALE GENOMIC DNA]</scope>
    <source>
        <strain evidence="3">JCM 3115</strain>
    </source>
</reference>
<dbReference type="PROSITE" id="PS51186">
    <property type="entry name" value="GNAT"/>
    <property type="match status" value="1"/>
</dbReference>
<keyword evidence="3" id="KW-1185">Reference proteome</keyword>
<dbReference type="Gene3D" id="3.40.630.30">
    <property type="match status" value="1"/>
</dbReference>
<dbReference type="Proteomes" id="UP000611554">
    <property type="component" value="Unassembled WGS sequence"/>
</dbReference>
<evidence type="ECO:0000259" key="1">
    <source>
        <dbReference type="PROSITE" id="PS51186"/>
    </source>
</evidence>
<evidence type="ECO:0000313" key="3">
    <source>
        <dbReference type="Proteomes" id="UP000611554"/>
    </source>
</evidence>
<dbReference type="CDD" id="cd04301">
    <property type="entry name" value="NAT_SF"/>
    <property type="match status" value="1"/>
</dbReference>
<dbReference type="SUPFAM" id="SSF55729">
    <property type="entry name" value="Acyl-CoA N-acyltransferases (Nat)"/>
    <property type="match status" value="1"/>
</dbReference>
<accession>A0ABQ2RBG2</accession>
<dbReference type="InterPro" id="IPR016181">
    <property type="entry name" value="Acyl_CoA_acyltransferase"/>
</dbReference>
<name>A0ABQ2RBG2_9ACTN</name>
<proteinExistence type="predicted"/>
<evidence type="ECO:0000313" key="2">
    <source>
        <dbReference type="EMBL" id="GGQ18449.1"/>
    </source>
</evidence>
<protein>
    <recommendedName>
        <fullName evidence="1">N-acetyltransferase domain-containing protein</fullName>
    </recommendedName>
</protein>
<feature type="domain" description="N-acetyltransferase" evidence="1">
    <location>
        <begin position="185"/>
        <end position="324"/>
    </location>
</feature>
<dbReference type="EMBL" id="BMQJ01000015">
    <property type="protein sequence ID" value="GGQ18449.1"/>
    <property type="molecule type" value="Genomic_DNA"/>
</dbReference>